<dbReference type="RefSeq" id="WP_181833183.1">
    <property type="nucleotide sequence ID" value="NZ_QOCW01000017.1"/>
</dbReference>
<comment type="caution">
    <text evidence="1">The sequence shown here is derived from an EMBL/GenBank/DDBJ whole genome shotgun (WGS) entry which is preliminary data.</text>
</comment>
<accession>A0A366XS38</accession>
<dbReference type="AlphaFoldDB" id="A0A366XS38"/>
<name>A0A366XS38_9BACI</name>
<evidence type="ECO:0000313" key="2">
    <source>
        <dbReference type="Proteomes" id="UP000253314"/>
    </source>
</evidence>
<proteinExistence type="predicted"/>
<keyword evidence="2" id="KW-1185">Reference proteome</keyword>
<gene>
    <name evidence="1" type="ORF">DS031_15240</name>
</gene>
<organism evidence="1 2">
    <name type="scientific">Bacillus taeanensis</name>
    <dbReference type="NCBI Taxonomy" id="273032"/>
    <lineage>
        <taxon>Bacteria</taxon>
        <taxon>Bacillati</taxon>
        <taxon>Bacillota</taxon>
        <taxon>Bacilli</taxon>
        <taxon>Bacillales</taxon>
        <taxon>Bacillaceae</taxon>
        <taxon>Bacillus</taxon>
    </lineage>
</organism>
<protein>
    <submittedName>
        <fullName evidence="1">Uncharacterized protein</fullName>
    </submittedName>
</protein>
<evidence type="ECO:0000313" key="1">
    <source>
        <dbReference type="EMBL" id="RBW68707.1"/>
    </source>
</evidence>
<reference evidence="1 2" key="1">
    <citation type="submission" date="2018-07" db="EMBL/GenBank/DDBJ databases">
        <title>Lottiidibacillus patelloidae gen. nov., sp. nov., isolated from the intestinal tract of a marine limpet and the reclassification of B. taeanensis BH030017T, B. algicola KMM 3737T and B. hwajinpoensis SW-72T as genus Lottiidibacillus.</title>
        <authorList>
            <person name="Liu R."/>
            <person name="Huang Z."/>
        </authorList>
    </citation>
    <scope>NUCLEOTIDE SEQUENCE [LARGE SCALE GENOMIC DNA]</scope>
    <source>
        <strain evidence="1 2">BH030017</strain>
    </source>
</reference>
<sequence>MASYYFNFDRYFFPRILWEFREERPLNIAVLDKTVPKEDYREHLGLFWLLTHEKIATPDYNLYELEEDYYGYDPYESKGDTEMELLPNLDMIYIADTYGVYTDDLRELPEGERSELLYGALELKELDQLLLAKEEHTTLIAEFNTFASPTSGIARKGAEKTFHLDWSGWIGRYFPDLNSSEVPPWLIRNYEAQTGEKWRFKEGGLAFVHESDRVIVFDREGYEEKVTFQWTDLGKRHYPNGKNTEYRYWFDIVVPEKDTTIEAVYELSLRESEKEILQKEGIPLTFPAVIHHPQHHTYYFAGDYADTVKVGFEK</sequence>
<dbReference type="EMBL" id="QOCW01000017">
    <property type="protein sequence ID" value="RBW68707.1"/>
    <property type="molecule type" value="Genomic_DNA"/>
</dbReference>
<dbReference type="Proteomes" id="UP000253314">
    <property type="component" value="Unassembled WGS sequence"/>
</dbReference>